<dbReference type="Gene3D" id="3.60.20.10">
    <property type="entry name" value="Glutamine Phosphoribosylpyrophosphate, subunit 1, domain 1"/>
    <property type="match status" value="1"/>
</dbReference>
<keyword evidence="5" id="KW-0067">ATP-binding</keyword>
<dbReference type="SUPFAM" id="SSF56235">
    <property type="entry name" value="N-terminal nucleophile aminohydrolases (Ntn hydrolases)"/>
    <property type="match status" value="1"/>
</dbReference>
<dbReference type="AlphaFoldDB" id="A0A1Y5I2M3"/>
<dbReference type="InterPro" id="IPR029055">
    <property type="entry name" value="Ntn_hydrolases_N"/>
</dbReference>
<keyword evidence="3" id="KW-0028">Amino-acid biosynthesis</keyword>
<keyword evidence="7" id="KW-0315">Glutamine amidotransferase</keyword>
<gene>
    <name evidence="11" type="ORF">BE221DRAFT_207032</name>
</gene>
<feature type="domain" description="Glutamine amidotransferase type-2" evidence="10">
    <location>
        <begin position="18"/>
        <end position="210"/>
    </location>
</feature>
<evidence type="ECO:0000256" key="9">
    <source>
        <dbReference type="ARBA" id="ARBA00048741"/>
    </source>
</evidence>
<name>A0A1Y5I2M3_OSTTA</name>
<dbReference type="InterPro" id="IPR001962">
    <property type="entry name" value="Asn_synthase"/>
</dbReference>
<evidence type="ECO:0000256" key="1">
    <source>
        <dbReference type="ARBA" id="ARBA00012737"/>
    </source>
</evidence>
<evidence type="ECO:0000256" key="8">
    <source>
        <dbReference type="ARBA" id="ARBA00029440"/>
    </source>
</evidence>
<dbReference type="EC" id="6.3.5.4" evidence="1"/>
<dbReference type="Pfam" id="PF00733">
    <property type="entry name" value="Asn_synthase"/>
    <property type="match status" value="1"/>
</dbReference>
<evidence type="ECO:0000256" key="7">
    <source>
        <dbReference type="ARBA" id="ARBA00022962"/>
    </source>
</evidence>
<evidence type="ECO:0000259" key="10">
    <source>
        <dbReference type="PROSITE" id="PS51278"/>
    </source>
</evidence>
<sequence>MALSHVAFSGRRASLDMCGIFAVLRLTGDARKNRRRVYDLAKRLRHRGPDSYGMEVRVDERSGAQTFMVHKRLSIVAPGKSGDQPLYTDASRKTTFIANGEIYNHAELREKYGIVSENKSDCQVIGHLYEQHGPGFVSELDGMFAFVIEDRENDVIVAARDHMGKIPMYMANGKDGSVWFSSEMKTLHDDPGVASYEIFPPGHVYVKKGDEPATIERWFNPQWIAEESYVPTTPADLPALRECVVDAVTKRLMADVPYAVLLSGGLDSSLITSIAVRQRKLAKNTYGADEPVHSFSIGIKGAPDLVAARKVAEQLGTIHHEVHFTPEEALDALPDVIWHLETFEQVRASVPMYLLSRHIKSLGFKMVLSGEGADELFGGYLYFHKAPNPTEFHAECRRKTMRLHQWDVLRANKSTMSWGIEVRTPLLSQQVIDMAMNMRPEDKMIDVNKKDADGHPFLEKYILRKAFDTPEDPYLPQEVLWRQKEQFSDGVGYDWVDGLAAHAELEVSDEMFAKRAERFPLHPPTTKEYYLLRSIFEEHFVTGFENGDCAYATCPFGKSIACSTPEAVSWDPEWEKSVGDISGRAVKNVHVAADKFDVKKEKANETVAASLVGVQRRGVTVKPRARKGVVQQRVRGHVRFAGLRAAPISRVLLL</sequence>
<dbReference type="InterPro" id="IPR033738">
    <property type="entry name" value="AsnB_N"/>
</dbReference>
<reference evidence="11" key="1">
    <citation type="submission" date="2017-04" db="EMBL/GenBank/DDBJ databases">
        <title>Population genomics of picophytoplankton unveils novel chromosome hypervariability.</title>
        <authorList>
            <consortium name="DOE Joint Genome Institute"/>
            <person name="Blanc-Mathieu R."/>
            <person name="Krasovec M."/>
            <person name="Hebrard M."/>
            <person name="Yau S."/>
            <person name="Desgranges E."/>
            <person name="Martin J."/>
            <person name="Schackwitz W."/>
            <person name="Kuo A."/>
            <person name="Salin G."/>
            <person name="Donnadieu C."/>
            <person name="Desdevises Y."/>
            <person name="Sanchez-Ferandin S."/>
            <person name="Moreau H."/>
            <person name="Rivals E."/>
            <person name="Grigoriev I.V."/>
            <person name="Grimsley N."/>
            <person name="Eyre-Walker A."/>
            <person name="Piganeau G."/>
        </authorList>
    </citation>
    <scope>NUCLEOTIDE SEQUENCE [LARGE SCALE GENOMIC DNA]</scope>
    <source>
        <strain evidence="11">RCC 1115</strain>
    </source>
</reference>
<evidence type="ECO:0000256" key="3">
    <source>
        <dbReference type="ARBA" id="ARBA00022605"/>
    </source>
</evidence>
<dbReference type="CDD" id="cd01991">
    <property type="entry name" value="Asn_synthase_B_C"/>
    <property type="match status" value="1"/>
</dbReference>
<dbReference type="InterPro" id="IPR014729">
    <property type="entry name" value="Rossmann-like_a/b/a_fold"/>
</dbReference>
<dbReference type="NCBIfam" id="NF006949">
    <property type="entry name" value="PRK09431.1"/>
    <property type="match status" value="1"/>
</dbReference>
<dbReference type="Pfam" id="PF13537">
    <property type="entry name" value="GATase_7"/>
    <property type="match status" value="1"/>
</dbReference>
<dbReference type="GO" id="GO:0005524">
    <property type="term" value="F:ATP binding"/>
    <property type="evidence" value="ECO:0007669"/>
    <property type="project" value="UniProtKB-KW"/>
</dbReference>
<evidence type="ECO:0000256" key="6">
    <source>
        <dbReference type="ARBA" id="ARBA00022888"/>
    </source>
</evidence>
<dbReference type="InterPro" id="IPR006426">
    <property type="entry name" value="Asn_synth_AEB"/>
</dbReference>
<evidence type="ECO:0000256" key="5">
    <source>
        <dbReference type="ARBA" id="ARBA00022840"/>
    </source>
</evidence>
<comment type="pathway">
    <text evidence="8">Amino-acid biosynthesis.</text>
</comment>
<organism evidence="11">
    <name type="scientific">Ostreococcus tauri</name>
    <name type="common">Marine green alga</name>
    <dbReference type="NCBI Taxonomy" id="70448"/>
    <lineage>
        <taxon>Eukaryota</taxon>
        <taxon>Viridiplantae</taxon>
        <taxon>Chlorophyta</taxon>
        <taxon>Mamiellophyceae</taxon>
        <taxon>Mamiellales</taxon>
        <taxon>Bathycoccaceae</taxon>
        <taxon>Ostreococcus</taxon>
    </lineage>
</organism>
<dbReference type="GO" id="GO:0005829">
    <property type="term" value="C:cytosol"/>
    <property type="evidence" value="ECO:0007669"/>
    <property type="project" value="TreeGrafter"/>
</dbReference>
<dbReference type="GO" id="GO:0006529">
    <property type="term" value="P:asparagine biosynthetic process"/>
    <property type="evidence" value="ECO:0007669"/>
    <property type="project" value="UniProtKB-KW"/>
</dbReference>
<dbReference type="NCBIfam" id="TIGR01536">
    <property type="entry name" value="asn_synth_AEB"/>
    <property type="match status" value="1"/>
</dbReference>
<dbReference type="CDD" id="cd00712">
    <property type="entry name" value="AsnB"/>
    <property type="match status" value="1"/>
</dbReference>
<dbReference type="SUPFAM" id="SSF52402">
    <property type="entry name" value="Adenine nucleotide alpha hydrolases-like"/>
    <property type="match status" value="1"/>
</dbReference>
<dbReference type="EMBL" id="KZ155826">
    <property type="protein sequence ID" value="OUS43741.1"/>
    <property type="molecule type" value="Genomic_DNA"/>
</dbReference>
<protein>
    <recommendedName>
        <fullName evidence="1">asparagine synthase (glutamine-hydrolyzing)</fullName>
        <ecNumber evidence="1">6.3.5.4</ecNumber>
    </recommendedName>
</protein>
<dbReference type="Gene3D" id="3.40.50.620">
    <property type="entry name" value="HUPs"/>
    <property type="match status" value="1"/>
</dbReference>
<evidence type="ECO:0000256" key="4">
    <source>
        <dbReference type="ARBA" id="ARBA00022741"/>
    </source>
</evidence>
<comment type="catalytic activity">
    <reaction evidence="9">
        <text>L-aspartate + L-glutamine + ATP + H2O = L-asparagine + L-glutamate + AMP + diphosphate + H(+)</text>
        <dbReference type="Rhea" id="RHEA:12228"/>
        <dbReference type="ChEBI" id="CHEBI:15377"/>
        <dbReference type="ChEBI" id="CHEBI:15378"/>
        <dbReference type="ChEBI" id="CHEBI:29985"/>
        <dbReference type="ChEBI" id="CHEBI:29991"/>
        <dbReference type="ChEBI" id="CHEBI:30616"/>
        <dbReference type="ChEBI" id="CHEBI:33019"/>
        <dbReference type="ChEBI" id="CHEBI:58048"/>
        <dbReference type="ChEBI" id="CHEBI:58359"/>
        <dbReference type="ChEBI" id="CHEBI:456215"/>
        <dbReference type="EC" id="6.3.5.4"/>
    </reaction>
</comment>
<dbReference type="PANTHER" id="PTHR11772">
    <property type="entry name" value="ASPARAGINE SYNTHETASE"/>
    <property type="match status" value="1"/>
</dbReference>
<keyword evidence="2" id="KW-0436">Ligase</keyword>
<evidence type="ECO:0000256" key="2">
    <source>
        <dbReference type="ARBA" id="ARBA00022598"/>
    </source>
</evidence>
<keyword evidence="6" id="KW-0061">Asparagine biosynthesis</keyword>
<dbReference type="Proteomes" id="UP000195557">
    <property type="component" value="Unassembled WGS sequence"/>
</dbReference>
<dbReference type="PANTHER" id="PTHR11772:SF2">
    <property type="entry name" value="ASPARAGINE SYNTHETASE [GLUTAMINE-HYDROLYZING]"/>
    <property type="match status" value="1"/>
</dbReference>
<proteinExistence type="predicted"/>
<dbReference type="InterPro" id="IPR017932">
    <property type="entry name" value="GATase_2_dom"/>
</dbReference>
<accession>A0A1Y5I2M3</accession>
<keyword evidence="4" id="KW-0547">Nucleotide-binding</keyword>
<dbReference type="eggNOG" id="KOG0571">
    <property type="taxonomic scope" value="Eukaryota"/>
</dbReference>
<evidence type="ECO:0000313" key="11">
    <source>
        <dbReference type="EMBL" id="OUS43741.1"/>
    </source>
</evidence>
<dbReference type="InterPro" id="IPR050795">
    <property type="entry name" value="Asn_Synthetase"/>
</dbReference>
<dbReference type="PROSITE" id="PS51278">
    <property type="entry name" value="GATASE_TYPE_2"/>
    <property type="match status" value="1"/>
</dbReference>
<dbReference type="GO" id="GO:0004066">
    <property type="term" value="F:asparagine synthase (glutamine-hydrolyzing) activity"/>
    <property type="evidence" value="ECO:0007669"/>
    <property type="project" value="UniProtKB-EC"/>
</dbReference>